<dbReference type="RefSeq" id="WP_041229537.1">
    <property type="nucleotide sequence ID" value="NZ_CP008890.1"/>
</dbReference>
<evidence type="ECO:0000313" key="4">
    <source>
        <dbReference type="Proteomes" id="UP000027986"/>
    </source>
</evidence>
<keyword evidence="3" id="KW-0614">Plasmid</keyword>
<evidence type="ECO:0000313" key="3">
    <source>
        <dbReference type="EMBL" id="AIF41918.1"/>
    </source>
</evidence>
<dbReference type="AlphaFoldDB" id="A0A075JP26"/>
<feature type="region of interest" description="Disordered" evidence="1">
    <location>
        <begin position="20"/>
        <end position="61"/>
    </location>
</feature>
<dbReference type="PROSITE" id="PS51257">
    <property type="entry name" value="PROKAR_LIPOPROTEIN"/>
    <property type="match status" value="1"/>
</dbReference>
<name>A0A075JP26_9MICO</name>
<accession>A0A075JP26</accession>
<evidence type="ECO:0000256" key="1">
    <source>
        <dbReference type="SAM" id="MobiDB-lite"/>
    </source>
</evidence>
<keyword evidence="2" id="KW-0732">Signal</keyword>
<evidence type="ECO:0008006" key="5">
    <source>
        <dbReference type="Google" id="ProtNLM"/>
    </source>
</evidence>
<protein>
    <recommendedName>
        <fullName evidence="5">DUF3558 domain-containing protein</fullName>
    </recommendedName>
</protein>
<dbReference type="HOGENOM" id="CLU_1560450_0_0_11"/>
<feature type="signal peptide" evidence="2">
    <location>
        <begin position="1"/>
        <end position="24"/>
    </location>
</feature>
<feature type="chain" id="PRO_5039339394" description="DUF3558 domain-containing protein" evidence="2">
    <location>
        <begin position="25"/>
        <end position="171"/>
    </location>
</feature>
<geneLocation type="plasmid" evidence="3 4">
    <name>unnamed</name>
</geneLocation>
<dbReference type="Proteomes" id="UP000027986">
    <property type="component" value="Plasmid unnamed"/>
</dbReference>
<feature type="compositionally biased region" description="Low complexity" evidence="1">
    <location>
        <begin position="27"/>
        <end position="53"/>
    </location>
</feature>
<organism evidence="3 4">
    <name type="scientific">Dermacoccus nishinomiyaensis</name>
    <dbReference type="NCBI Taxonomy" id="1274"/>
    <lineage>
        <taxon>Bacteria</taxon>
        <taxon>Bacillati</taxon>
        <taxon>Actinomycetota</taxon>
        <taxon>Actinomycetes</taxon>
        <taxon>Micrococcales</taxon>
        <taxon>Dermacoccaceae</taxon>
        <taxon>Dermacoccus</taxon>
    </lineage>
</organism>
<sequence length="171" mass="17662">MRRRLALLAALPLALTACSTSTHSNPAKTVTVSATPSSTTASQSSATDSGATAPSQDASSATVIDPKTLVAKIPGCKLDASATVEYDVQGSQYIDCTIDPDSPNSIAVTVRTNTHTPGRMAGHVTPAMQYVTGPTWLVQMQASTPTWPITPQKVAQILGGTVPKSDADLPE</sequence>
<keyword evidence="4" id="KW-1185">Reference proteome</keyword>
<dbReference type="KEGG" id="dni:HX89_14585"/>
<dbReference type="EMBL" id="CP008890">
    <property type="protein sequence ID" value="AIF41918.1"/>
    <property type="molecule type" value="Genomic_DNA"/>
</dbReference>
<evidence type="ECO:0000256" key="2">
    <source>
        <dbReference type="SAM" id="SignalP"/>
    </source>
</evidence>
<dbReference type="GeneID" id="41842225"/>
<gene>
    <name evidence="3" type="ORF">HX89_14585</name>
</gene>
<proteinExistence type="predicted"/>
<reference evidence="3 4" key="1">
    <citation type="submission" date="2014-07" db="EMBL/GenBank/DDBJ databases">
        <title>Genome Sequencing of Dermacoccus nishinomiyaensis.</title>
        <authorList>
            <person name="Hong K.W."/>
            <person name="Chan K.G."/>
        </authorList>
    </citation>
    <scope>NUCLEOTIDE SEQUENCE [LARGE SCALE GENOMIC DNA]</scope>
    <source>
        <strain evidence="3 4">M25</strain>
        <plasmid evidence="4">Plasmid unnamed</plasmid>
    </source>
</reference>